<name>A0A4Y2EC08_ARAVE</name>
<dbReference type="PANTHER" id="PTHR46409:SF1">
    <property type="entry name" value="HTH PSQ-TYPE DOMAIN-CONTAINING PROTEIN"/>
    <property type="match status" value="1"/>
</dbReference>
<reference evidence="1 2" key="1">
    <citation type="journal article" date="2019" name="Sci. Rep.">
        <title>Orb-weaving spider Araneus ventricosus genome elucidates the spidroin gene catalogue.</title>
        <authorList>
            <person name="Kono N."/>
            <person name="Nakamura H."/>
            <person name="Ohtoshi R."/>
            <person name="Moran D.A.P."/>
            <person name="Shinohara A."/>
            <person name="Yoshida Y."/>
            <person name="Fujiwara M."/>
            <person name="Mori M."/>
            <person name="Tomita M."/>
            <person name="Arakawa K."/>
        </authorList>
    </citation>
    <scope>NUCLEOTIDE SEQUENCE [LARGE SCALE GENOMIC DNA]</scope>
</reference>
<evidence type="ECO:0000313" key="2">
    <source>
        <dbReference type="Proteomes" id="UP000499080"/>
    </source>
</evidence>
<evidence type="ECO:0000313" key="1">
    <source>
        <dbReference type="EMBL" id="GBM25819.1"/>
    </source>
</evidence>
<dbReference type="Proteomes" id="UP000499080">
    <property type="component" value="Unassembled WGS sequence"/>
</dbReference>
<comment type="caution">
    <text evidence="1">The sequence shown here is derived from an EMBL/GenBank/DDBJ whole genome shotgun (WGS) entry which is preliminary data.</text>
</comment>
<sequence>MSLQNLSVMGCDGTNVNTGRKGGVIRLLATYVGRLLKWDICMLHDNELPLRHLILEMDGCTKGPYSYSGAIGLLLKDCEKTPVVKFDQIDCTLQPLDLKDIKKLSTDQQYLYRICLAIKDGSYSSSVTGNSPGKLSHARWLTTANRLLRLYIGTPSPSQNLIILVKYVTLVYAPMWFEIKMKSNCPYGAQHFWKMISLAMQLPDNVKQIIYKVFSNNAYFAHPEHLLLTMLHDSRKHIRELAVRCILAARDKKTNNSGGLRFNKLPKLNFEAADYTDLIDWSNCVVTEPPLTMHIKGQRFERNVQRRTVSSTNFRGISMSHAIC</sequence>
<dbReference type="OrthoDB" id="8054759at2759"/>
<proteinExistence type="predicted"/>
<dbReference type="EMBL" id="BGPR01000547">
    <property type="protein sequence ID" value="GBM25819.1"/>
    <property type="molecule type" value="Genomic_DNA"/>
</dbReference>
<protein>
    <submittedName>
        <fullName evidence="1">Uncharacterized protein</fullName>
    </submittedName>
</protein>
<accession>A0A4Y2EC08</accession>
<organism evidence="1 2">
    <name type="scientific">Araneus ventricosus</name>
    <name type="common">Orbweaver spider</name>
    <name type="synonym">Epeira ventricosa</name>
    <dbReference type="NCBI Taxonomy" id="182803"/>
    <lineage>
        <taxon>Eukaryota</taxon>
        <taxon>Metazoa</taxon>
        <taxon>Ecdysozoa</taxon>
        <taxon>Arthropoda</taxon>
        <taxon>Chelicerata</taxon>
        <taxon>Arachnida</taxon>
        <taxon>Araneae</taxon>
        <taxon>Araneomorphae</taxon>
        <taxon>Entelegynae</taxon>
        <taxon>Araneoidea</taxon>
        <taxon>Araneidae</taxon>
        <taxon>Araneus</taxon>
    </lineage>
</organism>
<dbReference type="AlphaFoldDB" id="A0A4Y2EC08"/>
<dbReference type="PANTHER" id="PTHR46409">
    <property type="entry name" value="HTH PSQ-TYPE DOMAIN-CONTAINING PROTEIN"/>
    <property type="match status" value="1"/>
</dbReference>
<keyword evidence="2" id="KW-1185">Reference proteome</keyword>
<gene>
    <name evidence="1" type="ORF">AVEN_228282_1</name>
</gene>